<dbReference type="GeneID" id="19462976"/>
<dbReference type="SMART" id="SM00829">
    <property type="entry name" value="PKS_ER"/>
    <property type="match status" value="1"/>
</dbReference>
<dbReference type="OMA" id="QFPIRSH"/>
<dbReference type="InterPro" id="IPR011032">
    <property type="entry name" value="GroES-like_sf"/>
</dbReference>
<dbReference type="Gene3D" id="3.40.50.720">
    <property type="entry name" value="NAD(P)-binding Rossmann-like Domain"/>
    <property type="match status" value="1"/>
</dbReference>
<keyword evidence="2" id="KW-0521">NADP</keyword>
<dbReference type="SUPFAM" id="SSF51735">
    <property type="entry name" value="NAD(P)-binding Rossmann-fold domains"/>
    <property type="match status" value="1"/>
</dbReference>
<dbReference type="Gene3D" id="3.90.180.10">
    <property type="entry name" value="Medium-chain alcohol dehydrogenases, catalytic domain"/>
    <property type="match status" value="1"/>
</dbReference>
<dbReference type="GO" id="GO:0016651">
    <property type="term" value="F:oxidoreductase activity, acting on NAD(P)H"/>
    <property type="evidence" value="ECO:0007669"/>
    <property type="project" value="InterPro"/>
</dbReference>
<dbReference type="Pfam" id="PF08240">
    <property type="entry name" value="ADH_N"/>
    <property type="match status" value="1"/>
</dbReference>
<dbReference type="eggNOG" id="KOG1198">
    <property type="taxonomic scope" value="Eukaryota"/>
</dbReference>
<dbReference type="InterPro" id="IPR036291">
    <property type="entry name" value="NAD(P)-bd_dom_sf"/>
</dbReference>
<dbReference type="SUPFAM" id="SSF50129">
    <property type="entry name" value="GroES-like"/>
    <property type="match status" value="1"/>
</dbReference>
<feature type="domain" description="Enoyl reductase (ER)" evidence="4">
    <location>
        <begin position="11"/>
        <end position="349"/>
    </location>
</feature>
<dbReference type="InterPro" id="IPR047122">
    <property type="entry name" value="Trans-enoyl_RdTase-like"/>
</dbReference>
<dbReference type="KEGG" id="glz:GLAREA_03921"/>
<protein>
    <submittedName>
        <fullName evidence="5">GroES-like protein</fullName>
    </submittedName>
</protein>
<dbReference type="PANTHER" id="PTHR45348:SF6">
    <property type="entry name" value="TRANS-ENOYL REDUCTASE APDC"/>
    <property type="match status" value="1"/>
</dbReference>
<proteinExistence type="inferred from homology"/>
<dbReference type="HOGENOM" id="CLU_026673_16_1_1"/>
<comment type="similarity">
    <text evidence="1">Belongs to the zinc-containing alcohol dehydrogenase family.</text>
</comment>
<evidence type="ECO:0000256" key="2">
    <source>
        <dbReference type="ARBA" id="ARBA00022857"/>
    </source>
</evidence>
<keyword evidence="3" id="KW-0560">Oxidoreductase</keyword>
<dbReference type="OrthoDB" id="48317at2759"/>
<sequence length="354" mass="37894">MQPTQTALRVGGNGKYKLDSSAKIPVPRPTCVLVRNVAVALNPADAKMVDLSASSGAIGGYDFAGEIVTVGSEVTRDLKIGDRVCGPVFGNNPGNPDCGAFCEYVEVEAQLVLRIPDNMSFEDGAGLGIASATVGMALYHSIGLPMAPVSRGKAQEEFALVYGGSTSCGTLAVQLLVHSGYKVIATCSPKNFPLLKSLRATGVFDYRSPNCASDILKATKNTLGIVLDCITDRTTMKLCYGVMGDKGGKYTSLDPFPIPMHTRSDITPHWVFVLTMFGQAIAMKGAFKRKKRPQDVEFAKKWFVRMQELLDGNVIKPHPIRVIPGGLDAVVEGINELRLGKVSGEKLVVRVAET</sequence>
<dbReference type="EMBL" id="KE145363">
    <property type="protein sequence ID" value="EPE30954.1"/>
    <property type="molecule type" value="Genomic_DNA"/>
</dbReference>
<accession>S3D1B2</accession>
<keyword evidence="6" id="KW-1185">Reference proteome</keyword>
<dbReference type="Proteomes" id="UP000016922">
    <property type="component" value="Unassembled WGS sequence"/>
</dbReference>
<dbReference type="AlphaFoldDB" id="S3D1B2"/>
<evidence type="ECO:0000256" key="3">
    <source>
        <dbReference type="ARBA" id="ARBA00023002"/>
    </source>
</evidence>
<evidence type="ECO:0000313" key="5">
    <source>
        <dbReference type="EMBL" id="EPE30954.1"/>
    </source>
</evidence>
<dbReference type="PANTHER" id="PTHR45348">
    <property type="entry name" value="HYPOTHETICAL OXIDOREDUCTASE (EUROFUNG)"/>
    <property type="match status" value="1"/>
</dbReference>
<evidence type="ECO:0000256" key="1">
    <source>
        <dbReference type="ARBA" id="ARBA00008072"/>
    </source>
</evidence>
<dbReference type="InterPro" id="IPR020843">
    <property type="entry name" value="ER"/>
</dbReference>
<organism evidence="5 6">
    <name type="scientific">Glarea lozoyensis (strain ATCC 20868 / MF5171)</name>
    <dbReference type="NCBI Taxonomy" id="1116229"/>
    <lineage>
        <taxon>Eukaryota</taxon>
        <taxon>Fungi</taxon>
        <taxon>Dikarya</taxon>
        <taxon>Ascomycota</taxon>
        <taxon>Pezizomycotina</taxon>
        <taxon>Leotiomycetes</taxon>
        <taxon>Helotiales</taxon>
        <taxon>Helotiaceae</taxon>
        <taxon>Glarea</taxon>
    </lineage>
</organism>
<name>S3D1B2_GLAL2</name>
<dbReference type="RefSeq" id="XP_008082365.1">
    <property type="nucleotide sequence ID" value="XM_008084174.1"/>
</dbReference>
<reference evidence="5 6" key="1">
    <citation type="journal article" date="2013" name="BMC Genomics">
        <title>Genomics-driven discovery of the pneumocandin biosynthetic gene cluster in the fungus Glarea lozoyensis.</title>
        <authorList>
            <person name="Chen L."/>
            <person name="Yue Q."/>
            <person name="Zhang X."/>
            <person name="Xiang M."/>
            <person name="Wang C."/>
            <person name="Li S."/>
            <person name="Che Y."/>
            <person name="Ortiz-Lopez F.J."/>
            <person name="Bills G.F."/>
            <person name="Liu X."/>
            <person name="An Z."/>
        </authorList>
    </citation>
    <scope>NUCLEOTIDE SEQUENCE [LARGE SCALE GENOMIC DNA]</scope>
    <source>
        <strain evidence="6">ATCC 20868 / MF5171</strain>
    </source>
</reference>
<evidence type="ECO:0000313" key="6">
    <source>
        <dbReference type="Proteomes" id="UP000016922"/>
    </source>
</evidence>
<gene>
    <name evidence="5" type="ORF">GLAREA_03921</name>
</gene>
<dbReference type="InterPro" id="IPR013154">
    <property type="entry name" value="ADH-like_N"/>
</dbReference>
<evidence type="ECO:0000259" key="4">
    <source>
        <dbReference type="SMART" id="SM00829"/>
    </source>
</evidence>
<dbReference type="CDD" id="cd08249">
    <property type="entry name" value="enoyl_reductase_like"/>
    <property type="match status" value="1"/>
</dbReference>